<comment type="caution">
    <text evidence="3">The sequence shown here is derived from an EMBL/GenBank/DDBJ whole genome shotgun (WGS) entry which is preliminary data.</text>
</comment>
<sequence>MLNFSSFVQKAQQLLDPTQGLNLPESDKNPSKASLFQSQFRLPSSQHPLYEITAELTIPPANVTQGDRDRDRGFQYAGKLHLSEAFLCFSTTPSSFLQSASTSTSSIFTGQTHGGGPSGNGFTFPLCAIRRVERLHSQNFQFALSISTWNGISQDAAKEKDKKDLREQRVTVQLAGSRQACERFCDGLKKGLRANVGNVAKLKKVTAECYSEYLLRPEDKKNATPPDAGLGMLFKYPGDPKKLRDRAKMRLWAEYLRDNGRNMTLIRQPTFHKLIRVGLPNRLRGEMWELTSGSIYLRLENPTLYADTLAKFSGRESLAIDEIEKDLNRSLPEYPGFQSEEGIGRLRRVLTAYSWVNAEVGYCQAMNIVVAALLIYMSEAQAFFLLSALCDRLVPGYYSTTMYGTLLDQKVFESLVEKTMPILWEHLVKSDVQLSVVSLPWFLSLYINSMPLVFAFRVLDVFFVEGPKVLFQVGLAILRINGEELLDASDDGAFISVLKSYFARLDESAHPKSENPKLRAVTKFQELMVVAFKEFSGITHSSITELRLKNKDAVLSNIENFAKRTAIRNLGPDSKLLSNDELGALYDRFYGVLYERQQRDHIIKQEQARRAKNSRSRLAEVASEGDHGIEKGRVGLGPSTSLMDYDAFREFLAGMCKWAISDSPTTPRRETFPEKEKGFYSSFRRPDAALLSPWGAGPEPADHEFLRRLFQKWDTDSSSSLTLQKVVSGLARIKGKRDIMGTITYFFELHDDNGDGKVDREGILRMSEALLFLSRRGLEGTLSPSSSTVTLSATGSASGGQNDVPGQSVSERFLGSVSAFIRRCFEYADPDHPKNQDSAVRELGDKLESTKLQEEPASEQLASPDAFAIGDDDDDDEDDDLLAMDSPAGSPKAPAKKPNNPPPALQLNSTQLSPNDDPDTRRRVSKAQSEKANIALDPSNPLHITLPTFRMVVLADELLEQFFESSFPSSFHIIEGLTSANTPTSASSLTTFSSLGIGIGIGGATSRAVNAATPAAGGRGLRGVLDNIVTDGMRVAAEVRRRMEEAQRELEKNALASGQQQGQQRGGDEEDEDEDEDGAGFTSDRASTRSGKVGRSVRSSDRDLLTGADAEAGDAAVDEAGPAPGGVGEGGRELGGNGGGERSSETGKVVGVEFDG</sequence>
<dbReference type="GO" id="GO:0031267">
    <property type="term" value="F:small GTPase binding"/>
    <property type="evidence" value="ECO:0007669"/>
    <property type="project" value="TreeGrafter"/>
</dbReference>
<feature type="region of interest" description="Disordered" evidence="1">
    <location>
        <begin position="780"/>
        <end position="808"/>
    </location>
</feature>
<dbReference type="PANTHER" id="PTHR47219">
    <property type="entry name" value="RAB GTPASE-ACTIVATING PROTEIN 1-LIKE"/>
    <property type="match status" value="1"/>
</dbReference>
<dbReference type="SMART" id="SM00164">
    <property type="entry name" value="TBC"/>
    <property type="match status" value="1"/>
</dbReference>
<gene>
    <name evidence="3" type="ORF">C8A03DRAFT_42336</name>
</gene>
<reference evidence="3" key="1">
    <citation type="journal article" date="2023" name="Mol. Phylogenet. Evol.">
        <title>Genome-scale phylogeny and comparative genomics of the fungal order Sordariales.</title>
        <authorList>
            <person name="Hensen N."/>
            <person name="Bonometti L."/>
            <person name="Westerberg I."/>
            <person name="Brannstrom I.O."/>
            <person name="Guillou S."/>
            <person name="Cros-Aarteil S."/>
            <person name="Calhoun S."/>
            <person name="Haridas S."/>
            <person name="Kuo A."/>
            <person name="Mondo S."/>
            <person name="Pangilinan J."/>
            <person name="Riley R."/>
            <person name="LaButti K."/>
            <person name="Andreopoulos B."/>
            <person name="Lipzen A."/>
            <person name="Chen C."/>
            <person name="Yan M."/>
            <person name="Daum C."/>
            <person name="Ng V."/>
            <person name="Clum A."/>
            <person name="Steindorff A."/>
            <person name="Ohm R.A."/>
            <person name="Martin F."/>
            <person name="Silar P."/>
            <person name="Natvig D.O."/>
            <person name="Lalanne C."/>
            <person name="Gautier V."/>
            <person name="Ament-Velasquez S.L."/>
            <person name="Kruys A."/>
            <person name="Hutchinson M.I."/>
            <person name="Powell A.J."/>
            <person name="Barry K."/>
            <person name="Miller A.N."/>
            <person name="Grigoriev I.V."/>
            <person name="Debuchy R."/>
            <person name="Gladieux P."/>
            <person name="Hiltunen Thoren M."/>
            <person name="Johannesson H."/>
        </authorList>
    </citation>
    <scope>NUCLEOTIDE SEQUENCE</scope>
    <source>
        <strain evidence="3">CBS 532.94</strain>
    </source>
</reference>
<feature type="compositionally biased region" description="Acidic residues" evidence="1">
    <location>
        <begin position="1068"/>
        <end position="1078"/>
    </location>
</feature>
<feature type="compositionally biased region" description="Low complexity" evidence="1">
    <location>
        <begin position="1105"/>
        <end position="1122"/>
    </location>
</feature>
<evidence type="ECO:0000313" key="3">
    <source>
        <dbReference type="EMBL" id="KAK4240134.1"/>
    </source>
</evidence>
<dbReference type="InterPro" id="IPR035969">
    <property type="entry name" value="Rab-GAP_TBC_sf"/>
</dbReference>
<dbReference type="Gene3D" id="1.10.8.270">
    <property type="entry name" value="putative rabgap domain of human tbc1 domain family member 14 like domains"/>
    <property type="match status" value="1"/>
</dbReference>
<feature type="region of interest" description="Disordered" evidence="1">
    <location>
        <begin position="1046"/>
        <end position="1156"/>
    </location>
</feature>
<evidence type="ECO:0000256" key="1">
    <source>
        <dbReference type="SAM" id="MobiDB-lite"/>
    </source>
</evidence>
<dbReference type="FunFam" id="1.10.8.270:FF:000015">
    <property type="entry name" value="GTPase activating protein (Gyp2)"/>
    <property type="match status" value="1"/>
</dbReference>
<dbReference type="InterPro" id="IPR050302">
    <property type="entry name" value="Rab_GAP_TBC_domain"/>
</dbReference>
<feature type="compositionally biased region" description="Acidic residues" evidence="1">
    <location>
        <begin position="870"/>
        <end position="882"/>
    </location>
</feature>
<dbReference type="InterPro" id="IPR000195">
    <property type="entry name" value="Rab-GAP-TBC_dom"/>
</dbReference>
<feature type="region of interest" description="Disordered" evidence="1">
    <location>
        <begin position="851"/>
        <end position="929"/>
    </location>
</feature>
<dbReference type="InterPro" id="IPR011992">
    <property type="entry name" value="EF-hand-dom_pair"/>
</dbReference>
<proteinExistence type="predicted"/>
<dbReference type="FunFam" id="1.10.472.80:FF:000021">
    <property type="entry name" value="GTPase activating protein (Gyp2)"/>
    <property type="match status" value="1"/>
</dbReference>
<dbReference type="Pfam" id="PF00566">
    <property type="entry name" value="RabGAP-TBC"/>
    <property type="match status" value="1"/>
</dbReference>
<feature type="compositionally biased region" description="Polar residues" evidence="1">
    <location>
        <begin position="795"/>
        <end position="808"/>
    </location>
</feature>
<reference evidence="3" key="2">
    <citation type="submission" date="2023-05" db="EMBL/GenBank/DDBJ databases">
        <authorList>
            <consortium name="Lawrence Berkeley National Laboratory"/>
            <person name="Steindorff A."/>
            <person name="Hensen N."/>
            <person name="Bonometti L."/>
            <person name="Westerberg I."/>
            <person name="Brannstrom I.O."/>
            <person name="Guillou S."/>
            <person name="Cros-Aarteil S."/>
            <person name="Calhoun S."/>
            <person name="Haridas S."/>
            <person name="Kuo A."/>
            <person name="Mondo S."/>
            <person name="Pangilinan J."/>
            <person name="Riley R."/>
            <person name="Labutti K."/>
            <person name="Andreopoulos B."/>
            <person name="Lipzen A."/>
            <person name="Chen C."/>
            <person name="Yanf M."/>
            <person name="Daum C."/>
            <person name="Ng V."/>
            <person name="Clum A."/>
            <person name="Ohm R."/>
            <person name="Martin F."/>
            <person name="Silar P."/>
            <person name="Natvig D."/>
            <person name="Lalanne C."/>
            <person name="Gautier V."/>
            <person name="Ament-Velasquez S.L."/>
            <person name="Kruys A."/>
            <person name="Hutchinson M.I."/>
            <person name="Powell A.J."/>
            <person name="Barry K."/>
            <person name="Miller A.N."/>
            <person name="Grigoriev I.V."/>
            <person name="Debuchy R."/>
            <person name="Gladieux P."/>
            <person name="Thoren M.H."/>
            <person name="Johannesson H."/>
        </authorList>
    </citation>
    <scope>NUCLEOTIDE SEQUENCE</scope>
    <source>
        <strain evidence="3">CBS 532.94</strain>
    </source>
</reference>
<feature type="domain" description="Rab-GAP TBC" evidence="2">
    <location>
        <begin position="278"/>
        <end position="466"/>
    </location>
</feature>
<feature type="compositionally biased region" description="Low complexity" evidence="1">
    <location>
        <begin position="781"/>
        <end position="794"/>
    </location>
</feature>
<dbReference type="Proteomes" id="UP001303760">
    <property type="component" value="Unassembled WGS sequence"/>
</dbReference>
<evidence type="ECO:0000259" key="2">
    <source>
        <dbReference type="PROSITE" id="PS50086"/>
    </source>
</evidence>
<accession>A0AAN7CDM9</accession>
<keyword evidence="4" id="KW-1185">Reference proteome</keyword>
<dbReference type="SUPFAM" id="SSF47923">
    <property type="entry name" value="Ypt/Rab-GAP domain of gyp1p"/>
    <property type="match status" value="2"/>
</dbReference>
<dbReference type="SUPFAM" id="SSF47473">
    <property type="entry name" value="EF-hand"/>
    <property type="match status" value="1"/>
</dbReference>
<dbReference type="AlphaFoldDB" id="A0AAN7CDM9"/>
<dbReference type="GO" id="GO:0005096">
    <property type="term" value="F:GTPase activator activity"/>
    <property type="evidence" value="ECO:0007669"/>
    <property type="project" value="TreeGrafter"/>
</dbReference>
<evidence type="ECO:0000313" key="4">
    <source>
        <dbReference type="Proteomes" id="UP001303760"/>
    </source>
</evidence>
<name>A0AAN7CDM9_9PEZI</name>
<feature type="compositionally biased region" description="Gly residues" evidence="1">
    <location>
        <begin position="1123"/>
        <end position="1141"/>
    </location>
</feature>
<protein>
    <recommendedName>
        <fullName evidence="2">Rab-GAP TBC domain-containing protein</fullName>
    </recommendedName>
</protein>
<dbReference type="Gene3D" id="1.10.238.10">
    <property type="entry name" value="EF-hand"/>
    <property type="match status" value="1"/>
</dbReference>
<dbReference type="Gene3D" id="1.10.472.80">
    <property type="entry name" value="Ypt/Rab-GAP domain of gyp1p, domain 3"/>
    <property type="match status" value="1"/>
</dbReference>
<feature type="compositionally biased region" description="Low complexity" evidence="1">
    <location>
        <begin position="1088"/>
        <end position="1097"/>
    </location>
</feature>
<organism evidence="3 4">
    <name type="scientific">Achaetomium macrosporum</name>
    <dbReference type="NCBI Taxonomy" id="79813"/>
    <lineage>
        <taxon>Eukaryota</taxon>
        <taxon>Fungi</taxon>
        <taxon>Dikarya</taxon>
        <taxon>Ascomycota</taxon>
        <taxon>Pezizomycotina</taxon>
        <taxon>Sordariomycetes</taxon>
        <taxon>Sordariomycetidae</taxon>
        <taxon>Sordariales</taxon>
        <taxon>Chaetomiaceae</taxon>
        <taxon>Achaetomium</taxon>
    </lineage>
</organism>
<dbReference type="PROSITE" id="PS50086">
    <property type="entry name" value="TBC_RABGAP"/>
    <property type="match status" value="1"/>
</dbReference>
<dbReference type="PANTHER" id="PTHR47219:SF20">
    <property type="entry name" value="TBC1 DOMAIN FAMILY MEMBER 2B"/>
    <property type="match status" value="1"/>
</dbReference>
<dbReference type="EMBL" id="MU860047">
    <property type="protein sequence ID" value="KAK4240134.1"/>
    <property type="molecule type" value="Genomic_DNA"/>
</dbReference>